<protein>
    <submittedName>
        <fullName evidence="2">Uncharacterized protein</fullName>
    </submittedName>
</protein>
<sequence length="83" mass="9863">MTGLFTFLQEQYRNNWTSVDQDNVPVPQNYEFNQQLFLPWDHNTSEQDMMTGAGLHCERLHNNGESHSHNEFLIPNEQLLERE</sequence>
<name>A0A2N5UHL0_9BASI</name>
<feature type="region of interest" description="Disordered" evidence="1">
    <location>
        <begin position="62"/>
        <end position="83"/>
    </location>
</feature>
<evidence type="ECO:0000256" key="1">
    <source>
        <dbReference type="SAM" id="MobiDB-lite"/>
    </source>
</evidence>
<reference evidence="2 3" key="1">
    <citation type="submission" date="2017-11" db="EMBL/GenBank/DDBJ databases">
        <title>De novo assembly and phasing of dikaryotic genomes from two isolates of Puccinia coronata f. sp. avenae, the causal agent of oat crown rust.</title>
        <authorList>
            <person name="Miller M.E."/>
            <person name="Zhang Y."/>
            <person name="Omidvar V."/>
            <person name="Sperschneider J."/>
            <person name="Schwessinger B."/>
            <person name="Raley C."/>
            <person name="Palmer J.M."/>
            <person name="Garnica D."/>
            <person name="Upadhyaya N."/>
            <person name="Rathjen J."/>
            <person name="Taylor J.M."/>
            <person name="Park R.F."/>
            <person name="Dodds P.N."/>
            <person name="Hirsch C.D."/>
            <person name="Kianian S.F."/>
            <person name="Figueroa M."/>
        </authorList>
    </citation>
    <scope>NUCLEOTIDE SEQUENCE [LARGE SCALE GENOMIC DNA]</scope>
    <source>
        <strain evidence="2">12SD80</strain>
    </source>
</reference>
<accession>A0A2N5UHL0</accession>
<dbReference type="Proteomes" id="UP000235392">
    <property type="component" value="Unassembled WGS sequence"/>
</dbReference>
<organism evidence="2 3">
    <name type="scientific">Puccinia coronata f. sp. avenae</name>
    <dbReference type="NCBI Taxonomy" id="200324"/>
    <lineage>
        <taxon>Eukaryota</taxon>
        <taxon>Fungi</taxon>
        <taxon>Dikarya</taxon>
        <taxon>Basidiomycota</taxon>
        <taxon>Pucciniomycotina</taxon>
        <taxon>Pucciniomycetes</taxon>
        <taxon>Pucciniales</taxon>
        <taxon>Pucciniaceae</taxon>
        <taxon>Puccinia</taxon>
    </lineage>
</organism>
<evidence type="ECO:0000313" key="3">
    <source>
        <dbReference type="Proteomes" id="UP000235392"/>
    </source>
</evidence>
<proteinExistence type="predicted"/>
<dbReference type="AlphaFoldDB" id="A0A2N5UHL0"/>
<comment type="caution">
    <text evidence="2">The sequence shown here is derived from an EMBL/GenBank/DDBJ whole genome shotgun (WGS) entry which is preliminary data.</text>
</comment>
<evidence type="ECO:0000313" key="2">
    <source>
        <dbReference type="EMBL" id="PLW37177.1"/>
    </source>
</evidence>
<dbReference type="EMBL" id="PGCI01000147">
    <property type="protein sequence ID" value="PLW37177.1"/>
    <property type="molecule type" value="Genomic_DNA"/>
</dbReference>
<gene>
    <name evidence="2" type="ORF">PCASD_11147</name>
</gene>